<dbReference type="OrthoDB" id="2658167at2"/>
<dbReference type="PROSITE" id="PS51257">
    <property type="entry name" value="PROKAR_LIPOPROTEIN"/>
    <property type="match status" value="1"/>
</dbReference>
<dbReference type="AlphaFoldDB" id="A0A1R1AM20"/>
<evidence type="ECO:0000313" key="2">
    <source>
        <dbReference type="EMBL" id="OME86437.1"/>
    </source>
</evidence>
<name>A0A1R1AM20_PAELA</name>
<dbReference type="Proteomes" id="UP000187074">
    <property type="component" value="Unassembled WGS sequence"/>
</dbReference>
<evidence type="ECO:0000256" key="1">
    <source>
        <dbReference type="SAM" id="MobiDB-lite"/>
    </source>
</evidence>
<evidence type="ECO:0008006" key="4">
    <source>
        <dbReference type="Google" id="ProtNLM"/>
    </source>
</evidence>
<accession>A0A1R1AM20</accession>
<protein>
    <recommendedName>
        <fullName evidence="4">Lipoprotein</fullName>
    </recommendedName>
</protein>
<comment type="caution">
    <text evidence="2">The sequence shown here is derived from an EMBL/GenBank/DDBJ whole genome shotgun (WGS) entry which is preliminary data.</text>
</comment>
<evidence type="ECO:0000313" key="3">
    <source>
        <dbReference type="Proteomes" id="UP000187074"/>
    </source>
</evidence>
<feature type="compositionally biased region" description="Polar residues" evidence="1">
    <location>
        <begin position="34"/>
        <end position="65"/>
    </location>
</feature>
<proteinExistence type="predicted"/>
<dbReference type="RefSeq" id="WP_076326505.1">
    <property type="nucleotide sequence ID" value="NZ_MRTF01000022.1"/>
</dbReference>
<sequence length="256" mass="28048">MKKEIGVFMVVSAVLLSGCGSDDSGSAKQGAGESPSNQVATQPQQETKQGTTESGQENKIWSSENNEVKVSPVKVNKYGTPEVVSVEVNGVNKEFNWQVAEEPRVFYTDVTGDNKPEAVILSNIGRGSDTSVDELHVLNSEDLSEIKVPNYEEVVAEHIETQVTKNDDGNLAIKVKAQGEDYEFSYDVDPGVKVQNKLNFGGTVTYVLDNQKIFSYIGGSIGTSPIYVCRFHVTYKFDSLKNEFIVDQIKAESFGK</sequence>
<gene>
    <name evidence="2" type="ORF">BK123_32910</name>
</gene>
<reference evidence="2 3" key="1">
    <citation type="submission" date="2016-11" db="EMBL/GenBank/DDBJ databases">
        <title>Paenibacillus species isolates.</title>
        <authorList>
            <person name="Beno S.M."/>
        </authorList>
    </citation>
    <scope>NUCLEOTIDE SEQUENCE [LARGE SCALE GENOMIC DNA]</scope>
    <source>
        <strain evidence="2 3">FSL F4-0100</strain>
    </source>
</reference>
<feature type="region of interest" description="Disordered" evidence="1">
    <location>
        <begin position="21"/>
        <end position="65"/>
    </location>
</feature>
<dbReference type="EMBL" id="MRTF01000022">
    <property type="protein sequence ID" value="OME86437.1"/>
    <property type="molecule type" value="Genomic_DNA"/>
</dbReference>
<organism evidence="2 3">
    <name type="scientific">Paenibacillus lautus</name>
    <name type="common">Bacillus lautus</name>
    <dbReference type="NCBI Taxonomy" id="1401"/>
    <lineage>
        <taxon>Bacteria</taxon>
        <taxon>Bacillati</taxon>
        <taxon>Bacillota</taxon>
        <taxon>Bacilli</taxon>
        <taxon>Bacillales</taxon>
        <taxon>Paenibacillaceae</taxon>
        <taxon>Paenibacillus</taxon>
    </lineage>
</organism>